<protein>
    <submittedName>
        <fullName evidence="2">Uncharacterized protein</fullName>
    </submittedName>
</protein>
<reference evidence="2 3" key="1">
    <citation type="submission" date="2017-02" db="EMBL/GenBank/DDBJ databases">
        <authorList>
            <person name="Peterson S.W."/>
        </authorList>
    </citation>
    <scope>NUCLEOTIDE SEQUENCE [LARGE SCALE GENOMIC DNA]</scope>
    <source>
        <strain evidence="2 3">S285</strain>
    </source>
</reference>
<dbReference type="RefSeq" id="WP_085771056.1">
    <property type="nucleotide sequence ID" value="NZ_AP027149.1"/>
</dbReference>
<keyword evidence="1" id="KW-0732">Signal</keyword>
<dbReference type="EMBL" id="CP019948">
    <property type="protein sequence ID" value="ARN80964.1"/>
    <property type="molecule type" value="Genomic_DNA"/>
</dbReference>
<dbReference type="Proteomes" id="UP000193978">
    <property type="component" value="Chromosome"/>
</dbReference>
<gene>
    <name evidence="2" type="ORF">B1812_07615</name>
</gene>
<feature type="chain" id="PRO_5012913217" evidence="1">
    <location>
        <begin position="25"/>
        <end position="86"/>
    </location>
</feature>
<dbReference type="OrthoDB" id="8020328at2"/>
<dbReference type="STRING" id="655015.B1812_07615"/>
<name>A0A1W6MTN9_9HYPH</name>
<accession>A0A1W6MTN9</accession>
<dbReference type="KEGG" id="mbry:B1812_07615"/>
<evidence type="ECO:0000256" key="1">
    <source>
        <dbReference type="SAM" id="SignalP"/>
    </source>
</evidence>
<proteinExistence type="predicted"/>
<keyword evidence="3" id="KW-1185">Reference proteome</keyword>
<feature type="signal peptide" evidence="1">
    <location>
        <begin position="1"/>
        <end position="24"/>
    </location>
</feature>
<evidence type="ECO:0000313" key="2">
    <source>
        <dbReference type="EMBL" id="ARN80964.1"/>
    </source>
</evidence>
<evidence type="ECO:0000313" key="3">
    <source>
        <dbReference type="Proteomes" id="UP000193978"/>
    </source>
</evidence>
<organism evidence="2 3">
    <name type="scientific">Methylocystis bryophila</name>
    <dbReference type="NCBI Taxonomy" id="655015"/>
    <lineage>
        <taxon>Bacteria</taxon>
        <taxon>Pseudomonadati</taxon>
        <taxon>Pseudomonadota</taxon>
        <taxon>Alphaproteobacteria</taxon>
        <taxon>Hyphomicrobiales</taxon>
        <taxon>Methylocystaceae</taxon>
        <taxon>Methylocystis</taxon>
    </lineage>
</organism>
<dbReference type="AlphaFoldDB" id="A0A1W6MTN9"/>
<dbReference type="PROSITE" id="PS51257">
    <property type="entry name" value="PROKAR_LIPOPROTEIN"/>
    <property type="match status" value="1"/>
</dbReference>
<sequence length="86" mass="9227">MRSRTSFLLLAAASLLYTGTVAQAASLSCADFRQNPDGSWTPVRRSVVVGPRGPFSVEPGEVFHVQLQGTTNYGANIAESLNARCR</sequence>